<proteinExistence type="predicted"/>
<organism evidence="2 3">
    <name type="scientific">Mucuna pruriens</name>
    <name type="common">Velvet bean</name>
    <name type="synonym">Dolichos pruriens</name>
    <dbReference type="NCBI Taxonomy" id="157652"/>
    <lineage>
        <taxon>Eukaryota</taxon>
        <taxon>Viridiplantae</taxon>
        <taxon>Streptophyta</taxon>
        <taxon>Embryophyta</taxon>
        <taxon>Tracheophyta</taxon>
        <taxon>Spermatophyta</taxon>
        <taxon>Magnoliopsida</taxon>
        <taxon>eudicotyledons</taxon>
        <taxon>Gunneridae</taxon>
        <taxon>Pentapetalae</taxon>
        <taxon>rosids</taxon>
        <taxon>fabids</taxon>
        <taxon>Fabales</taxon>
        <taxon>Fabaceae</taxon>
        <taxon>Papilionoideae</taxon>
        <taxon>50 kb inversion clade</taxon>
        <taxon>NPAAA clade</taxon>
        <taxon>indigoferoid/millettioid clade</taxon>
        <taxon>Phaseoleae</taxon>
        <taxon>Mucuna</taxon>
    </lineage>
</organism>
<feature type="signal peptide" evidence="1">
    <location>
        <begin position="1"/>
        <end position="24"/>
    </location>
</feature>
<evidence type="ECO:0000313" key="2">
    <source>
        <dbReference type="EMBL" id="RDY07127.1"/>
    </source>
</evidence>
<sequence>MAGFCYLCCGFVSLFWVELISIIGRPTVSVCSAALFIDTIDTRAGPSSMPSFTTIPYKRQILETKDCHLSRSNSEYMRYNFSYR</sequence>
<evidence type="ECO:0000256" key="1">
    <source>
        <dbReference type="SAM" id="SignalP"/>
    </source>
</evidence>
<feature type="chain" id="PRO_5016844884" description="Secreted protein" evidence="1">
    <location>
        <begin position="25"/>
        <end position="84"/>
    </location>
</feature>
<comment type="caution">
    <text evidence="2">The sequence shown here is derived from an EMBL/GenBank/DDBJ whole genome shotgun (WGS) entry which is preliminary data.</text>
</comment>
<dbReference type="AlphaFoldDB" id="A0A371HWG7"/>
<keyword evidence="3" id="KW-1185">Reference proteome</keyword>
<reference evidence="2" key="1">
    <citation type="submission" date="2018-05" db="EMBL/GenBank/DDBJ databases">
        <title>Draft genome of Mucuna pruriens seed.</title>
        <authorList>
            <person name="Nnadi N.E."/>
            <person name="Vos R."/>
            <person name="Hasami M.H."/>
            <person name="Devisetty U.K."/>
            <person name="Aguiy J.C."/>
        </authorList>
    </citation>
    <scope>NUCLEOTIDE SEQUENCE [LARGE SCALE GENOMIC DNA]</scope>
    <source>
        <strain evidence="2">JCA_2017</strain>
    </source>
</reference>
<dbReference type="EMBL" id="QJKJ01001543">
    <property type="protein sequence ID" value="RDY07127.1"/>
    <property type="molecule type" value="Genomic_DNA"/>
</dbReference>
<feature type="non-terminal residue" evidence="2">
    <location>
        <position position="1"/>
    </location>
</feature>
<evidence type="ECO:0008006" key="4">
    <source>
        <dbReference type="Google" id="ProtNLM"/>
    </source>
</evidence>
<keyword evidence="1" id="KW-0732">Signal</keyword>
<protein>
    <recommendedName>
        <fullName evidence="4">Secreted protein</fullName>
    </recommendedName>
</protein>
<evidence type="ECO:0000313" key="3">
    <source>
        <dbReference type="Proteomes" id="UP000257109"/>
    </source>
</evidence>
<name>A0A371HWG7_MUCPR</name>
<accession>A0A371HWG7</accession>
<gene>
    <name evidence="2" type="ORF">CR513_08800</name>
</gene>
<dbReference type="Proteomes" id="UP000257109">
    <property type="component" value="Unassembled WGS sequence"/>
</dbReference>